<evidence type="ECO:0000256" key="1">
    <source>
        <dbReference type="ARBA" id="ARBA00022468"/>
    </source>
</evidence>
<feature type="compositionally biased region" description="Basic and acidic residues" evidence="3">
    <location>
        <begin position="1620"/>
        <end position="1650"/>
    </location>
</feature>
<dbReference type="Gene3D" id="3.40.50.11210">
    <property type="entry name" value="Rap/Ran-GAP"/>
    <property type="match status" value="1"/>
</dbReference>
<dbReference type="PANTHER" id="PTHR10063:SF11">
    <property type="entry name" value="RHO GTPASE-ACTIVATING PROTEIN CG5521-RELATED"/>
    <property type="match status" value="1"/>
</dbReference>
<feature type="compositionally biased region" description="Polar residues" evidence="3">
    <location>
        <begin position="1605"/>
        <end position="1619"/>
    </location>
</feature>
<feature type="region of interest" description="Disordered" evidence="3">
    <location>
        <begin position="1137"/>
        <end position="1173"/>
    </location>
</feature>
<keyword evidence="1" id="KW-0343">GTPase activation</keyword>
<dbReference type="SUPFAM" id="SSF111347">
    <property type="entry name" value="Rap/Ran-GAP"/>
    <property type="match status" value="1"/>
</dbReference>
<dbReference type="FunFam" id="3.40.50.11210:FF:000001">
    <property type="entry name" value="Ral GTPase-activating protein subunit alpha-1 isoform 1"/>
    <property type="match status" value="1"/>
</dbReference>
<dbReference type="InterPro" id="IPR000331">
    <property type="entry name" value="Rap/Ran_GAP_dom"/>
</dbReference>
<dbReference type="InterPro" id="IPR035974">
    <property type="entry name" value="Rap/Ran-GAP_sf"/>
</dbReference>
<keyword evidence="6" id="KW-1185">Reference proteome</keyword>
<feature type="region of interest" description="Disordered" evidence="3">
    <location>
        <begin position="1840"/>
        <end position="1864"/>
    </location>
</feature>
<feature type="compositionally biased region" description="Polar residues" evidence="3">
    <location>
        <begin position="1148"/>
        <end position="1159"/>
    </location>
</feature>
<dbReference type="InterPro" id="IPR046859">
    <property type="entry name" value="RGPA/RALGAPB_N"/>
</dbReference>
<dbReference type="GO" id="GO:0005096">
    <property type="term" value="F:GTPase activator activity"/>
    <property type="evidence" value="ECO:0007669"/>
    <property type="project" value="UniProtKB-KW"/>
</dbReference>
<comment type="caution">
    <text evidence="5">The sequence shown here is derived from an EMBL/GenBank/DDBJ whole genome shotgun (WGS) entry which is preliminary data.</text>
</comment>
<dbReference type="Pfam" id="PF20412">
    <property type="entry name" value="RALGAPB_N"/>
    <property type="match status" value="1"/>
</dbReference>
<dbReference type="Pfam" id="PF02145">
    <property type="entry name" value="Rap_GAP"/>
    <property type="match status" value="1"/>
</dbReference>
<name>A0A0V0ZK65_9BILA</name>
<protein>
    <submittedName>
        <fullName evidence="5">Putative Rho GTPase-activating protein</fullName>
    </submittedName>
</protein>
<keyword evidence="2" id="KW-0597">Phosphoprotein</keyword>
<proteinExistence type="predicted"/>
<feature type="region of interest" description="Disordered" evidence="3">
    <location>
        <begin position="740"/>
        <end position="767"/>
    </location>
</feature>
<reference evidence="5 6" key="1">
    <citation type="submission" date="2015-01" db="EMBL/GenBank/DDBJ databases">
        <title>Evolution of Trichinella species and genotypes.</title>
        <authorList>
            <person name="Korhonen P.K."/>
            <person name="Edoardo P."/>
            <person name="Giuseppe L.R."/>
            <person name="Gasser R.B."/>
        </authorList>
    </citation>
    <scope>NUCLEOTIDE SEQUENCE [LARGE SCALE GENOMIC DNA]</scope>
    <source>
        <strain evidence="5">ISS2496</strain>
    </source>
</reference>
<dbReference type="OrthoDB" id="19311at2759"/>
<dbReference type="Proteomes" id="UP000054783">
    <property type="component" value="Unassembled WGS sequence"/>
</dbReference>
<dbReference type="GO" id="GO:0005737">
    <property type="term" value="C:cytoplasm"/>
    <property type="evidence" value="ECO:0007669"/>
    <property type="project" value="TreeGrafter"/>
</dbReference>
<feature type="compositionally biased region" description="Low complexity" evidence="3">
    <location>
        <begin position="681"/>
        <end position="690"/>
    </location>
</feature>
<feature type="region of interest" description="Disordered" evidence="3">
    <location>
        <begin position="674"/>
        <end position="699"/>
    </location>
</feature>
<dbReference type="InterPro" id="IPR027107">
    <property type="entry name" value="Tuberin/Ral-act_asu"/>
</dbReference>
<dbReference type="GO" id="GO:0051056">
    <property type="term" value="P:regulation of small GTPase mediated signal transduction"/>
    <property type="evidence" value="ECO:0007669"/>
    <property type="project" value="InterPro"/>
</dbReference>
<accession>A0A0V0ZK65</accession>
<evidence type="ECO:0000313" key="6">
    <source>
        <dbReference type="Proteomes" id="UP000054783"/>
    </source>
</evidence>
<gene>
    <name evidence="5" type="ORF">T12_2295</name>
</gene>
<feature type="region of interest" description="Disordered" evidence="3">
    <location>
        <begin position="1357"/>
        <end position="1410"/>
    </location>
</feature>
<feature type="region of interest" description="Disordered" evidence="3">
    <location>
        <begin position="1600"/>
        <end position="1666"/>
    </location>
</feature>
<sequence>MFASKKSKSDLSGAMARFADVRREPSSRYKHFKQYFDHLASADERRSCVELCCAELFQLFLDLFLQADWSVHAGSTRVGFVELESALWLLETIICNVPELIAARWQYNAIISSLQRLLHPQSFTGIRRVGVRLFLLWYQCLLHAGTSDRDDNLQACFGSLVPHLSNRDGRLADSVLLEFCDRPCLHSITVGGVSTSADDYQSQQQDQDHEQQHQQALQQQSNLTKKKCQPLVFVGQVRPASAGSNTMATQSFMEKLLEFISGDVTKIAWNRRDRQSVQLDCLEKLIELVFEHYGFVCCPSVLVQPEDCLSTATDSSPVFNQTDHHALVGAHVIVRWVALYSSVGDRHASDSLLVASGAADADTSDLVKGGKQLPVNYALVHRVLYGSKAIRDWTYAVLRAGLQLPFGYLSTVARVFRILKQRLLIEATSCVAGDTQVQKELKIVLAVLVSFFNGTAPAGDAHRRALVAQISARILSLFKYLACTFGSQLNRDTWHFLLQALLRVVNFVLPVDPDRQDVERRLCSEIATQVYQTLLVTWVFASLNVSLTLTLWDELLKSCVERADRPELVIEWGKVLESVTRALGVELYAVDCAKERPSSGRSWRRGRRPTAEPVAPGMRRPSKSSAGGAGRQPAIDPAHGPGGLQPKVELPPVDCSAIVELKSQKRIFQAELHTTGNDGPQQQQQQQQQQHIVEQSVPKAAAGVDNFEEQADSAAASVATSEGDCIFFTDDDMLVESTIMAGGDGQSDNIEEEDAEEEEEEFGEEPDCLTLPTSVPSEEADRPEALFVVWRRLLCCLGDVNRIDNPEAHLRVLEVLASVIGQLSKIDDGQPATGAVPRPPVHMFVGWLNDCLFLPDRYAESRICAAKLYCTVLTRSQRQQLTAGLTAELHLAALFASLLELLTSSAVDRRLLLAVFDALGTGFFVAYWPASLLTLAAFVRAADQIYCELATANRRLTAVPLLRCLAGVAPLLTVGNGRLCSTALDQCGRSSRVDGGVLCTRLVDCLCDAVTAGHVVVASKGLSVVLHHALAAGVAGQRRLETACFKSMLRGLTFTTLRSVEFGCQLFASAVALSTSNGSLGQSRRRLRMLGRLVDSFADGLVELLSRPSSHDVDYDSLERICCDLVDWLLIMTTLDESETSDQRENESPTSGSESPSDQQEGESIGRPGGRGRCEQPWALFTVLGLLEQMCGPGSTARRRRLAVGLFARLNSCLDQRPRLYSPKSLLGQSVGRDDGPAASVGCRSRDGTGCWILTPLTGGRLSCRTVAGHHVWTVGQLDKCVDRDAGWFCRRWWRCEEQFAPSLAVGAETSPNQAAVADSRDALQRLVDELHRCNAECSLEPVNVLSRSFRENVLQKMQAAEQSPAAGAAGGGESVHRRPPPAPQQQQHCDGGVATDDDDDDHSAVGTPPAFRRTTKSILLFCCLQNLPRLRLLDNSALQVERQFRHVDGTGCRELHKIAVIYVAPGQEDKRTILENRSGSPSFERFVAGLGREVDLRSHRGYCGGLAATGTAPYYETAQLECIFHVSTRLSSADSTRSLRHIGNDEVHIVWTEHWRPYRRATIPTDFCDVLIVVSPVGPVDQATFFQIRLQEKRQIAITRSRRSSPVVTDQEPIQTNGRSHEEHDDPKGHQAEKHEEQEQEGQGKEKEANTGNVATTADGVPAVDGDGDSIPDEGSVEIGPLFDGALVHRSVLAPLVRATAINASRLKRKAVPGYTSAMQLRQNCIAELLDPDPTRRTSSTPSPDKLDCSFSVGRLLGGLYSTPVKRCVFNLICSLKFSKWKICFLYLKLGIAVEFREYILRKKGVDLEELGKALVEPEIMRSETLFRTAATETAFEKLRQEAEQPSTSASTDTERSGKKKEPHANCVFQVTSRQAYVVKNARNTFYDRKITCASHLGQFDQEDKSRKDNSRIMGGLSIYKEYK</sequence>
<feature type="compositionally biased region" description="Acidic residues" evidence="3">
    <location>
        <begin position="749"/>
        <end position="767"/>
    </location>
</feature>
<evidence type="ECO:0000256" key="2">
    <source>
        <dbReference type="ARBA" id="ARBA00022553"/>
    </source>
</evidence>
<evidence type="ECO:0000313" key="5">
    <source>
        <dbReference type="EMBL" id="KRY12936.1"/>
    </source>
</evidence>
<dbReference type="PROSITE" id="PS50085">
    <property type="entry name" value="RAPGAP"/>
    <property type="match status" value="1"/>
</dbReference>
<dbReference type="GO" id="GO:0005634">
    <property type="term" value="C:nucleus"/>
    <property type="evidence" value="ECO:0007669"/>
    <property type="project" value="InterPro"/>
</dbReference>
<evidence type="ECO:0000256" key="3">
    <source>
        <dbReference type="SAM" id="MobiDB-lite"/>
    </source>
</evidence>
<dbReference type="STRING" id="990121.A0A0V0ZK65"/>
<feature type="region of interest" description="Disordered" evidence="3">
    <location>
        <begin position="199"/>
        <end position="219"/>
    </location>
</feature>
<dbReference type="PANTHER" id="PTHR10063">
    <property type="entry name" value="TUBERIN"/>
    <property type="match status" value="1"/>
</dbReference>
<feature type="domain" description="Rap-GAP" evidence="4">
    <location>
        <begin position="1445"/>
        <end position="1655"/>
    </location>
</feature>
<feature type="region of interest" description="Disordered" evidence="3">
    <location>
        <begin position="597"/>
        <end position="649"/>
    </location>
</feature>
<evidence type="ECO:0000259" key="4">
    <source>
        <dbReference type="PROSITE" id="PS50085"/>
    </source>
</evidence>
<organism evidence="5 6">
    <name type="scientific">Trichinella patagoniensis</name>
    <dbReference type="NCBI Taxonomy" id="990121"/>
    <lineage>
        <taxon>Eukaryota</taxon>
        <taxon>Metazoa</taxon>
        <taxon>Ecdysozoa</taxon>
        <taxon>Nematoda</taxon>
        <taxon>Enoplea</taxon>
        <taxon>Dorylaimia</taxon>
        <taxon>Trichinellida</taxon>
        <taxon>Trichinellidae</taxon>
        <taxon>Trichinella</taxon>
    </lineage>
</organism>
<dbReference type="EMBL" id="JYDQ01000152">
    <property type="protein sequence ID" value="KRY12936.1"/>
    <property type="molecule type" value="Genomic_DNA"/>
</dbReference>